<dbReference type="EMBL" id="AUYC01000032">
    <property type="protein sequence ID" value="KZN62442.1"/>
    <property type="molecule type" value="Genomic_DNA"/>
</dbReference>
<dbReference type="InterPro" id="IPR014710">
    <property type="entry name" value="RmlC-like_jellyroll"/>
</dbReference>
<gene>
    <name evidence="1" type="ORF">N473_19505</name>
</gene>
<name>A0A167KC25_9GAMM</name>
<dbReference type="InterPro" id="IPR011051">
    <property type="entry name" value="RmlC_Cupin_sf"/>
</dbReference>
<dbReference type="RefSeq" id="WP_063368452.1">
    <property type="nucleotide sequence ID" value="NZ_AUYC01000032.1"/>
</dbReference>
<comment type="caution">
    <text evidence="1">The sequence shown here is derived from an EMBL/GenBank/DDBJ whole genome shotgun (WGS) entry which is preliminary data.</text>
</comment>
<reference evidence="1 2" key="1">
    <citation type="submission" date="2013-07" db="EMBL/GenBank/DDBJ databases">
        <title>Comparative Genomic and Metabolomic Analysis of Twelve Strains of Pseudoalteromonas luteoviolacea.</title>
        <authorList>
            <person name="Vynne N.G."/>
            <person name="Mansson M."/>
            <person name="Gram L."/>
        </authorList>
    </citation>
    <scope>NUCLEOTIDE SEQUENCE [LARGE SCALE GENOMIC DNA]</scope>
    <source>
        <strain evidence="1 2">CPMOR-1</strain>
    </source>
</reference>
<dbReference type="Proteomes" id="UP000076486">
    <property type="component" value="Unassembled WGS sequence"/>
</dbReference>
<accession>A0A167KC25</accession>
<evidence type="ECO:0008006" key="3">
    <source>
        <dbReference type="Google" id="ProtNLM"/>
    </source>
</evidence>
<evidence type="ECO:0000313" key="1">
    <source>
        <dbReference type="EMBL" id="KZN62442.1"/>
    </source>
</evidence>
<protein>
    <recommendedName>
        <fullName evidence="3">Cupin 2 conserved barrel domain-containing protein</fullName>
    </recommendedName>
</protein>
<dbReference type="AlphaFoldDB" id="A0A167KC25"/>
<sequence>MPPYKQDLELNLAPDLQIELKLSLQNTISSIQLQEIQAQVQFIYDRICNISASEFLVIIPNLLFSRFKQLDYIEINVSSPLLEYNQKGEYQRHTIECEVQHFGTVDILFENDTFGIYLLNIDAGQSIPAHIHLQMDEHELVLDEGLSFNTEKIEPGSSYDWPRSTVHGYDNFSDKLATILCIDTPKFIPEDEIVVHHTSSLESILPTNINYYQGITTT</sequence>
<dbReference type="Gene3D" id="2.60.120.10">
    <property type="entry name" value="Jelly Rolls"/>
    <property type="match status" value="1"/>
</dbReference>
<dbReference type="SUPFAM" id="SSF51182">
    <property type="entry name" value="RmlC-like cupins"/>
    <property type="match status" value="1"/>
</dbReference>
<proteinExistence type="predicted"/>
<organism evidence="1 2">
    <name type="scientific">Pseudoalteromonas luteoviolacea CPMOR-1</name>
    <dbReference type="NCBI Taxonomy" id="1365248"/>
    <lineage>
        <taxon>Bacteria</taxon>
        <taxon>Pseudomonadati</taxon>
        <taxon>Pseudomonadota</taxon>
        <taxon>Gammaproteobacteria</taxon>
        <taxon>Alteromonadales</taxon>
        <taxon>Pseudoalteromonadaceae</taxon>
        <taxon>Pseudoalteromonas</taxon>
    </lineage>
</organism>
<dbReference type="PATRIC" id="fig|1365248.3.peg.2968"/>
<evidence type="ECO:0000313" key="2">
    <source>
        <dbReference type="Proteomes" id="UP000076486"/>
    </source>
</evidence>